<dbReference type="Proteomes" id="UP001305779">
    <property type="component" value="Unassembled WGS sequence"/>
</dbReference>
<gene>
    <name evidence="5" type="ORF">PRZ48_014043</name>
</gene>
<reference evidence="5 6" key="1">
    <citation type="journal article" date="2023" name="G3 (Bethesda)">
        <title>A chromosome-level genome assembly of Zasmidium syzygii isolated from banana leaves.</title>
        <authorList>
            <person name="van Westerhoven A.C."/>
            <person name="Mehrabi R."/>
            <person name="Talebi R."/>
            <person name="Steentjes M.B.F."/>
            <person name="Corcolon B."/>
            <person name="Chong P.A."/>
            <person name="Kema G.H.J."/>
            <person name="Seidl M.F."/>
        </authorList>
    </citation>
    <scope>NUCLEOTIDE SEQUENCE [LARGE SCALE GENOMIC DNA]</scope>
    <source>
        <strain evidence="5 6">P124</strain>
    </source>
</reference>
<keyword evidence="6" id="KW-1185">Reference proteome</keyword>
<keyword evidence="1" id="KW-0489">Methyltransferase</keyword>
<keyword evidence="2" id="KW-0808">Transferase</keyword>
<dbReference type="EMBL" id="JAXOVC010000013">
    <property type="protein sequence ID" value="KAK4494687.1"/>
    <property type="molecule type" value="Genomic_DNA"/>
</dbReference>
<evidence type="ECO:0000256" key="2">
    <source>
        <dbReference type="ARBA" id="ARBA00022679"/>
    </source>
</evidence>
<dbReference type="InterPro" id="IPR036390">
    <property type="entry name" value="WH_DNA-bd_sf"/>
</dbReference>
<dbReference type="SUPFAM" id="SSF46785">
    <property type="entry name" value="Winged helix' DNA-binding domain"/>
    <property type="match status" value="1"/>
</dbReference>
<accession>A0ABR0DZW8</accession>
<dbReference type="SUPFAM" id="SSF53335">
    <property type="entry name" value="S-adenosyl-L-methionine-dependent methyltransferases"/>
    <property type="match status" value="1"/>
</dbReference>
<dbReference type="Gene3D" id="1.10.10.10">
    <property type="entry name" value="Winged helix-like DNA-binding domain superfamily/Winged helix DNA-binding domain"/>
    <property type="match status" value="1"/>
</dbReference>
<dbReference type="InterPro" id="IPR016461">
    <property type="entry name" value="COMT-like"/>
</dbReference>
<dbReference type="InterPro" id="IPR001077">
    <property type="entry name" value="COMT_C"/>
</dbReference>
<organism evidence="5 6">
    <name type="scientific">Zasmidium cellare</name>
    <name type="common">Wine cellar mold</name>
    <name type="synonym">Racodium cellare</name>
    <dbReference type="NCBI Taxonomy" id="395010"/>
    <lineage>
        <taxon>Eukaryota</taxon>
        <taxon>Fungi</taxon>
        <taxon>Dikarya</taxon>
        <taxon>Ascomycota</taxon>
        <taxon>Pezizomycotina</taxon>
        <taxon>Dothideomycetes</taxon>
        <taxon>Dothideomycetidae</taxon>
        <taxon>Mycosphaerellales</taxon>
        <taxon>Mycosphaerellaceae</taxon>
        <taxon>Zasmidium</taxon>
    </lineage>
</organism>
<dbReference type="PROSITE" id="PS51683">
    <property type="entry name" value="SAM_OMT_II"/>
    <property type="match status" value="1"/>
</dbReference>
<proteinExistence type="predicted"/>
<dbReference type="InterPro" id="IPR036388">
    <property type="entry name" value="WH-like_DNA-bd_sf"/>
</dbReference>
<evidence type="ECO:0000313" key="6">
    <source>
        <dbReference type="Proteomes" id="UP001305779"/>
    </source>
</evidence>
<feature type="domain" description="O-methyltransferase C-terminal" evidence="4">
    <location>
        <begin position="189"/>
        <end position="397"/>
    </location>
</feature>
<evidence type="ECO:0000256" key="1">
    <source>
        <dbReference type="ARBA" id="ARBA00022603"/>
    </source>
</evidence>
<dbReference type="Pfam" id="PF00891">
    <property type="entry name" value="Methyltransf_2"/>
    <property type="match status" value="1"/>
</dbReference>
<evidence type="ECO:0000259" key="4">
    <source>
        <dbReference type="Pfam" id="PF00891"/>
    </source>
</evidence>
<protein>
    <recommendedName>
        <fullName evidence="4">O-methyltransferase C-terminal domain-containing protein</fullName>
    </recommendedName>
</protein>
<name>A0ABR0DZW8_ZASCE</name>
<dbReference type="PANTHER" id="PTHR43712:SF5">
    <property type="entry name" value="O-METHYLTRANSFERASE ASQN-RELATED"/>
    <property type="match status" value="1"/>
</dbReference>
<dbReference type="Gene3D" id="3.40.50.150">
    <property type="entry name" value="Vaccinia Virus protein VP39"/>
    <property type="match status" value="1"/>
</dbReference>
<evidence type="ECO:0000256" key="3">
    <source>
        <dbReference type="ARBA" id="ARBA00022691"/>
    </source>
</evidence>
<sequence length="429" mass="48237">MSRLTQLSQQIATNTAIVDEYTQREGIKLGFGVNDTAAFPSDAPAEVLEARRIVREATQELNDLVTGPAEQLRWLACRYHDLSSLRWIYHFNLYSHIPLDKAITFEELAQKAGVDATQAKRILRHAMTNNLFHEPHPGQIAHTASSALLIHSRGVRDWVGYTTEESFRNSSKLVEATEKWGASDRLDQSAYQVAWETELPMFEHLGKDAVRAERFANTMTDMTSTDGYNIRHLVSGFEWSSLAEGSTVVDVGGSVGHACIAIAEKARGLQFIVQDRPEIVPQGEKQLEEVADEQIRSRIKFQAHDFFTPQPVEGAAVYLMRFILHDHPDSGAIDILRKLVPALKNGSRIVIMDGVMPEANVLPKSEERIMRIMDLEMMTTFNAKERERADWEKLYSVADSRLKLKNVERPVGSAQSVMEVVFEDEGNAS</sequence>
<dbReference type="PANTHER" id="PTHR43712">
    <property type="entry name" value="PUTATIVE (AFU_ORTHOLOGUE AFUA_4G14580)-RELATED"/>
    <property type="match status" value="1"/>
</dbReference>
<dbReference type="InterPro" id="IPR029063">
    <property type="entry name" value="SAM-dependent_MTases_sf"/>
</dbReference>
<evidence type="ECO:0000313" key="5">
    <source>
        <dbReference type="EMBL" id="KAK4494687.1"/>
    </source>
</evidence>
<comment type="caution">
    <text evidence="5">The sequence shown here is derived from an EMBL/GenBank/DDBJ whole genome shotgun (WGS) entry which is preliminary data.</text>
</comment>
<keyword evidence="3" id="KW-0949">S-adenosyl-L-methionine</keyword>